<organism evidence="2 3">
    <name type="scientific">Streptomyces cylindrosporus</name>
    <dbReference type="NCBI Taxonomy" id="2927583"/>
    <lineage>
        <taxon>Bacteria</taxon>
        <taxon>Bacillati</taxon>
        <taxon>Actinomycetota</taxon>
        <taxon>Actinomycetes</taxon>
        <taxon>Kitasatosporales</taxon>
        <taxon>Streptomycetaceae</taxon>
        <taxon>Streptomyces</taxon>
    </lineage>
</organism>
<dbReference type="RefSeq" id="WP_242772668.1">
    <property type="nucleotide sequence ID" value="NZ_JALDAY010000011.1"/>
</dbReference>
<keyword evidence="1" id="KW-0812">Transmembrane</keyword>
<accession>A0ABS9YGA0</accession>
<evidence type="ECO:0000256" key="1">
    <source>
        <dbReference type="SAM" id="Phobius"/>
    </source>
</evidence>
<evidence type="ECO:0000313" key="2">
    <source>
        <dbReference type="EMBL" id="MCI3276268.1"/>
    </source>
</evidence>
<dbReference type="EMBL" id="JALDAY010000011">
    <property type="protein sequence ID" value="MCI3276268.1"/>
    <property type="molecule type" value="Genomic_DNA"/>
</dbReference>
<protein>
    <submittedName>
        <fullName evidence="2">Uncharacterized protein</fullName>
    </submittedName>
</protein>
<evidence type="ECO:0000313" key="3">
    <source>
        <dbReference type="Proteomes" id="UP001165269"/>
    </source>
</evidence>
<keyword evidence="3" id="KW-1185">Reference proteome</keyword>
<sequence>MTNRELEGKKPERKPVITADKISGASVATLVVTIGWNIGANTWPGRACIWAAPWLVLFLPMMMATVINYLDDSLKNWQFNTQRKRLVELANREPNSATSRKIRAQLAAADLEHAERIRQRMRGTDPETSATE</sequence>
<feature type="transmembrane region" description="Helical" evidence="1">
    <location>
        <begin position="21"/>
        <end position="39"/>
    </location>
</feature>
<gene>
    <name evidence="2" type="ORF">MQP27_34845</name>
</gene>
<comment type="caution">
    <text evidence="2">The sequence shown here is derived from an EMBL/GenBank/DDBJ whole genome shotgun (WGS) entry which is preliminary data.</text>
</comment>
<keyword evidence="1" id="KW-0472">Membrane</keyword>
<name>A0ABS9YGA0_9ACTN</name>
<keyword evidence="1" id="KW-1133">Transmembrane helix</keyword>
<proteinExistence type="predicted"/>
<feature type="transmembrane region" description="Helical" evidence="1">
    <location>
        <begin position="51"/>
        <end position="70"/>
    </location>
</feature>
<reference evidence="2" key="1">
    <citation type="submission" date="2022-03" db="EMBL/GenBank/DDBJ databases">
        <title>Streptomyces 7R015 and 7R016 isolated from Barleria lupulina in Thailand.</title>
        <authorList>
            <person name="Kanchanasin P."/>
            <person name="Phongsopitanun W."/>
            <person name="Tanasupawat S."/>
        </authorList>
    </citation>
    <scope>NUCLEOTIDE SEQUENCE</scope>
    <source>
        <strain evidence="2">7R015</strain>
    </source>
</reference>
<dbReference type="Proteomes" id="UP001165269">
    <property type="component" value="Unassembled WGS sequence"/>
</dbReference>